<evidence type="ECO:0000313" key="1">
    <source>
        <dbReference type="EMBL" id="JAH79665.1"/>
    </source>
</evidence>
<organism evidence="1">
    <name type="scientific">Anguilla anguilla</name>
    <name type="common">European freshwater eel</name>
    <name type="synonym">Muraena anguilla</name>
    <dbReference type="NCBI Taxonomy" id="7936"/>
    <lineage>
        <taxon>Eukaryota</taxon>
        <taxon>Metazoa</taxon>
        <taxon>Chordata</taxon>
        <taxon>Craniata</taxon>
        <taxon>Vertebrata</taxon>
        <taxon>Euteleostomi</taxon>
        <taxon>Actinopterygii</taxon>
        <taxon>Neopterygii</taxon>
        <taxon>Teleostei</taxon>
        <taxon>Anguilliformes</taxon>
        <taxon>Anguillidae</taxon>
        <taxon>Anguilla</taxon>
    </lineage>
</organism>
<reference evidence="1" key="1">
    <citation type="submission" date="2014-11" db="EMBL/GenBank/DDBJ databases">
        <authorList>
            <person name="Amaro Gonzalez C."/>
        </authorList>
    </citation>
    <scope>NUCLEOTIDE SEQUENCE</scope>
</reference>
<dbReference type="EMBL" id="GBXM01028912">
    <property type="protein sequence ID" value="JAH79665.1"/>
    <property type="molecule type" value="Transcribed_RNA"/>
</dbReference>
<reference evidence="1" key="2">
    <citation type="journal article" date="2015" name="Fish Shellfish Immunol.">
        <title>Early steps in the European eel (Anguilla anguilla)-Vibrio vulnificus interaction in the gills: Role of the RtxA13 toxin.</title>
        <authorList>
            <person name="Callol A."/>
            <person name="Pajuelo D."/>
            <person name="Ebbesson L."/>
            <person name="Teles M."/>
            <person name="MacKenzie S."/>
            <person name="Amaro C."/>
        </authorList>
    </citation>
    <scope>NUCLEOTIDE SEQUENCE</scope>
</reference>
<proteinExistence type="predicted"/>
<protein>
    <submittedName>
        <fullName evidence="1">Uncharacterized protein</fullName>
    </submittedName>
</protein>
<name>A0A0E9VQJ2_ANGAN</name>
<sequence length="35" mass="4242">MLVNLSQQINLSLFLIQKYQDKYKLIYIKRLKTAI</sequence>
<accession>A0A0E9VQJ2</accession>
<dbReference type="AlphaFoldDB" id="A0A0E9VQJ2"/>